<feature type="transmembrane region" description="Helical" evidence="3">
    <location>
        <begin position="5"/>
        <end position="26"/>
    </location>
</feature>
<evidence type="ECO:0000313" key="5">
    <source>
        <dbReference type="EMBL" id="MFD2213353.1"/>
    </source>
</evidence>
<proteinExistence type="inferred from homology"/>
<sequence length="200" mass="23252">MKRKWVVNSIATIFLLGGFFLIYFVWPKEEKLPVLDKVEPFSLQSIDGQEYHSDNDKVKLLTFFYTKCPDICPLTMVDFQKLQAELQNKDLFGKHVELVAITLDPENDTPEIMKSYSQSFQADYDGWKFLRGSEDKTQAIADLYHMKYKKLEGDFIAHNTTMFLIDQDQQIRGLFDMANQNEAVNVEEIVATMEVLVEDE</sequence>
<comment type="caution">
    <text evidence="5">The sequence shown here is derived from an EMBL/GenBank/DDBJ whole genome shotgun (WGS) entry which is preliminary data.</text>
</comment>
<dbReference type="InterPro" id="IPR036249">
    <property type="entry name" value="Thioredoxin-like_sf"/>
</dbReference>
<dbReference type="Proteomes" id="UP001597318">
    <property type="component" value="Unassembled WGS sequence"/>
</dbReference>
<evidence type="ECO:0000256" key="1">
    <source>
        <dbReference type="ARBA" id="ARBA00010996"/>
    </source>
</evidence>
<protein>
    <submittedName>
        <fullName evidence="5">SCO family protein</fullName>
    </submittedName>
</protein>
<dbReference type="PANTHER" id="PTHR12151:SF25">
    <property type="entry name" value="LINALOOL DEHYDRATASE_ISOMERASE DOMAIN-CONTAINING PROTEIN"/>
    <property type="match status" value="1"/>
</dbReference>
<gene>
    <name evidence="5" type="ORF">ACFSKK_06560</name>
</gene>
<keyword evidence="6" id="KW-1185">Reference proteome</keyword>
<accession>A0ABW5BWY2</accession>
<dbReference type="PANTHER" id="PTHR12151">
    <property type="entry name" value="ELECTRON TRANSPORT PROTIN SCO1/SENC FAMILY MEMBER"/>
    <property type="match status" value="1"/>
</dbReference>
<keyword evidence="3" id="KW-0812">Transmembrane</keyword>
<feature type="domain" description="Thioredoxin" evidence="4">
    <location>
        <begin position="32"/>
        <end position="198"/>
    </location>
</feature>
<comment type="similarity">
    <text evidence="1">Belongs to the SCO1/2 family.</text>
</comment>
<keyword evidence="3" id="KW-1133">Transmembrane helix</keyword>
<keyword evidence="2" id="KW-0186">Copper</keyword>
<evidence type="ECO:0000259" key="4">
    <source>
        <dbReference type="PROSITE" id="PS51352"/>
    </source>
</evidence>
<keyword evidence="3" id="KW-0472">Membrane</keyword>
<dbReference type="SUPFAM" id="SSF52833">
    <property type="entry name" value="Thioredoxin-like"/>
    <property type="match status" value="1"/>
</dbReference>
<reference evidence="6" key="1">
    <citation type="journal article" date="2019" name="Int. J. Syst. Evol. Microbiol.">
        <title>The Global Catalogue of Microorganisms (GCM) 10K type strain sequencing project: providing services to taxonomists for standard genome sequencing and annotation.</title>
        <authorList>
            <consortium name="The Broad Institute Genomics Platform"/>
            <consortium name="The Broad Institute Genome Sequencing Center for Infectious Disease"/>
            <person name="Wu L."/>
            <person name="Ma J."/>
        </authorList>
    </citation>
    <scope>NUCLEOTIDE SEQUENCE [LARGE SCALE GENOMIC DNA]</scope>
    <source>
        <strain evidence="6">CGMCC 1.15474</strain>
    </source>
</reference>
<dbReference type="Gene3D" id="3.40.30.10">
    <property type="entry name" value="Glutaredoxin"/>
    <property type="match status" value="1"/>
</dbReference>
<organism evidence="5 6">
    <name type="scientific">Metabacillus endolithicus</name>
    <dbReference type="NCBI Taxonomy" id="1535204"/>
    <lineage>
        <taxon>Bacteria</taxon>
        <taxon>Bacillati</taxon>
        <taxon>Bacillota</taxon>
        <taxon>Bacilli</taxon>
        <taxon>Bacillales</taxon>
        <taxon>Bacillaceae</taxon>
        <taxon>Metabacillus</taxon>
    </lineage>
</organism>
<dbReference type="RefSeq" id="WP_247341047.1">
    <property type="nucleotide sequence ID" value="NZ_CP095550.1"/>
</dbReference>
<evidence type="ECO:0000256" key="2">
    <source>
        <dbReference type="ARBA" id="ARBA00023008"/>
    </source>
</evidence>
<dbReference type="InterPro" id="IPR013766">
    <property type="entry name" value="Thioredoxin_domain"/>
</dbReference>
<name>A0ABW5BWY2_9BACI</name>
<dbReference type="InterPro" id="IPR003782">
    <property type="entry name" value="SCO1/SenC"/>
</dbReference>
<dbReference type="EMBL" id="JBHUIK010000001">
    <property type="protein sequence ID" value="MFD2213353.1"/>
    <property type="molecule type" value="Genomic_DNA"/>
</dbReference>
<evidence type="ECO:0000256" key="3">
    <source>
        <dbReference type="SAM" id="Phobius"/>
    </source>
</evidence>
<dbReference type="PROSITE" id="PS51352">
    <property type="entry name" value="THIOREDOXIN_2"/>
    <property type="match status" value="1"/>
</dbReference>
<dbReference type="Pfam" id="PF02630">
    <property type="entry name" value="SCO1-SenC"/>
    <property type="match status" value="1"/>
</dbReference>
<evidence type="ECO:0000313" key="6">
    <source>
        <dbReference type="Proteomes" id="UP001597318"/>
    </source>
</evidence>
<dbReference type="CDD" id="cd02968">
    <property type="entry name" value="SCO"/>
    <property type="match status" value="1"/>
</dbReference>